<keyword evidence="1" id="KW-1133">Transmembrane helix</keyword>
<dbReference type="RefSeq" id="WP_005025841.1">
    <property type="nucleotide sequence ID" value="NZ_KE150238.1"/>
</dbReference>
<dbReference type="InterPro" id="IPR003675">
    <property type="entry name" value="Rce1/LyrA-like_dom"/>
</dbReference>
<name>E5Y4D7_BILW3</name>
<dbReference type="eggNOG" id="COG1266">
    <property type="taxonomic scope" value="Bacteria"/>
</dbReference>
<evidence type="ECO:0000313" key="4">
    <source>
        <dbReference type="Proteomes" id="UP000006034"/>
    </source>
</evidence>
<dbReference type="EMBL" id="ADCP02000001">
    <property type="protein sequence ID" value="EFV45146.1"/>
    <property type="molecule type" value="Genomic_DNA"/>
</dbReference>
<dbReference type="HOGENOM" id="CLU_133143_0_0_7"/>
<dbReference type="STRING" id="563192.HMPREF0179_01049"/>
<feature type="transmembrane region" description="Helical" evidence="1">
    <location>
        <begin position="102"/>
        <end position="119"/>
    </location>
</feature>
<feature type="domain" description="CAAX prenyl protease 2/Lysostaphin resistance protein A-like" evidence="2">
    <location>
        <begin position="48"/>
        <end position="137"/>
    </location>
</feature>
<proteinExistence type="predicted"/>
<reference evidence="3 4" key="1">
    <citation type="submission" date="2010-10" db="EMBL/GenBank/DDBJ databases">
        <authorList>
            <consortium name="The Broad Institute Genome Sequencing Platform"/>
            <person name="Ward D."/>
            <person name="Earl A."/>
            <person name="Feldgarden M."/>
            <person name="Young S.K."/>
            <person name="Gargeya S."/>
            <person name="Zeng Q."/>
            <person name="Alvarado L."/>
            <person name="Berlin A."/>
            <person name="Bochicchio J."/>
            <person name="Chapman S.B."/>
            <person name="Chen Z."/>
            <person name="Freedman E."/>
            <person name="Gellesch M."/>
            <person name="Goldberg J."/>
            <person name="Griggs A."/>
            <person name="Gujja S."/>
            <person name="Heilman E."/>
            <person name="Heiman D."/>
            <person name="Howarth C."/>
            <person name="Mehta T."/>
            <person name="Neiman D."/>
            <person name="Pearson M."/>
            <person name="Roberts A."/>
            <person name="Saif S."/>
            <person name="Shea T."/>
            <person name="Shenoy N."/>
            <person name="Sisk P."/>
            <person name="Stolte C."/>
            <person name="Sykes S."/>
            <person name="White J."/>
            <person name="Yandava C."/>
            <person name="Allen-Vercoe E."/>
            <person name="Sibley C."/>
            <person name="Ambrose C.E."/>
            <person name="Strauss J."/>
            <person name="Daigneault M."/>
            <person name="Haas B."/>
            <person name="Nusbaum C."/>
            <person name="Birren B."/>
        </authorList>
    </citation>
    <scope>NUCLEOTIDE SEQUENCE [LARGE SCALE GENOMIC DNA]</scope>
    <source>
        <strain evidence="3 4">3_1_6</strain>
    </source>
</reference>
<sequence length="140" mass="15929">MKGVWREIRESLDIGRFAGSFRDRWVWLAFLLGGIGLLFPSGGLPPLWRLAFAAMTEELAYRALLQRQLEQCVPGKWGLFTGGMLLTSALFALSHLPTHTPLMAALTFFPSLAFGALWTRHRSLWLCAAVHFWYNLLFFL</sequence>
<evidence type="ECO:0000256" key="1">
    <source>
        <dbReference type="SAM" id="Phobius"/>
    </source>
</evidence>
<keyword evidence="1" id="KW-0812">Transmembrane</keyword>
<dbReference type="OrthoDB" id="5495892at2"/>
<dbReference type="GO" id="GO:0004175">
    <property type="term" value="F:endopeptidase activity"/>
    <property type="evidence" value="ECO:0007669"/>
    <property type="project" value="UniProtKB-ARBA"/>
</dbReference>
<feature type="transmembrane region" description="Helical" evidence="1">
    <location>
        <begin position="25"/>
        <end position="41"/>
    </location>
</feature>
<organism evidence="3 4">
    <name type="scientific">Bilophila wadsworthia (strain 3_1_6)</name>
    <dbReference type="NCBI Taxonomy" id="563192"/>
    <lineage>
        <taxon>Bacteria</taxon>
        <taxon>Pseudomonadati</taxon>
        <taxon>Thermodesulfobacteriota</taxon>
        <taxon>Desulfovibrionia</taxon>
        <taxon>Desulfovibrionales</taxon>
        <taxon>Desulfovibrionaceae</taxon>
        <taxon>Bilophila</taxon>
    </lineage>
</organism>
<gene>
    <name evidence="3" type="ORF">HMPREF0179_01049</name>
</gene>
<keyword evidence="4" id="KW-1185">Reference proteome</keyword>
<dbReference type="GeneID" id="78086188"/>
<protein>
    <recommendedName>
        <fullName evidence="2">CAAX prenyl protease 2/Lysostaphin resistance protein A-like domain-containing protein</fullName>
    </recommendedName>
</protein>
<evidence type="ECO:0000313" key="3">
    <source>
        <dbReference type="EMBL" id="EFV45146.1"/>
    </source>
</evidence>
<evidence type="ECO:0000259" key="2">
    <source>
        <dbReference type="Pfam" id="PF02517"/>
    </source>
</evidence>
<comment type="caution">
    <text evidence="3">The sequence shown here is derived from an EMBL/GenBank/DDBJ whole genome shotgun (WGS) entry which is preliminary data.</text>
</comment>
<reference evidence="3 4" key="2">
    <citation type="submission" date="2013-04" db="EMBL/GenBank/DDBJ databases">
        <title>The Genome Sequence of Bilophila wadsworthia 3_1_6.</title>
        <authorList>
            <consortium name="The Broad Institute Genomics Platform"/>
            <person name="Earl A."/>
            <person name="Ward D."/>
            <person name="Feldgarden M."/>
            <person name="Gevers D."/>
            <person name="Sibley C."/>
            <person name="Strauss J."/>
            <person name="Allen-Vercoe E."/>
            <person name="Walker B."/>
            <person name="Young S."/>
            <person name="Zeng Q."/>
            <person name="Gargeya S."/>
            <person name="Fitzgerald M."/>
            <person name="Haas B."/>
            <person name="Abouelleil A."/>
            <person name="Allen A.W."/>
            <person name="Alvarado L."/>
            <person name="Arachchi H.M."/>
            <person name="Berlin A.M."/>
            <person name="Chapman S.B."/>
            <person name="Gainer-Dewar J."/>
            <person name="Goldberg J."/>
            <person name="Griggs A."/>
            <person name="Gujja S."/>
            <person name="Hansen M."/>
            <person name="Howarth C."/>
            <person name="Imamovic A."/>
            <person name="Ireland A."/>
            <person name="Larimer J."/>
            <person name="McCowan C."/>
            <person name="Murphy C."/>
            <person name="Pearson M."/>
            <person name="Poon T.W."/>
            <person name="Priest M."/>
            <person name="Roberts A."/>
            <person name="Saif S."/>
            <person name="Shea T."/>
            <person name="Sisk P."/>
            <person name="Sykes S."/>
            <person name="Wortman J."/>
            <person name="Nusbaum C."/>
            <person name="Birren B."/>
        </authorList>
    </citation>
    <scope>NUCLEOTIDE SEQUENCE [LARGE SCALE GENOMIC DNA]</scope>
    <source>
        <strain evidence="3 4">3_1_6</strain>
    </source>
</reference>
<accession>E5Y4D7</accession>
<dbReference type="Proteomes" id="UP000006034">
    <property type="component" value="Unassembled WGS sequence"/>
</dbReference>
<dbReference type="AlphaFoldDB" id="E5Y4D7"/>
<dbReference type="Pfam" id="PF02517">
    <property type="entry name" value="Rce1-like"/>
    <property type="match status" value="1"/>
</dbReference>
<dbReference type="GO" id="GO:0080120">
    <property type="term" value="P:CAAX-box protein maturation"/>
    <property type="evidence" value="ECO:0007669"/>
    <property type="project" value="UniProtKB-ARBA"/>
</dbReference>
<keyword evidence="1" id="KW-0472">Membrane</keyword>